<feature type="binding site" evidence="4">
    <location>
        <position position="82"/>
    </location>
    <ligand>
        <name>(6R)-10-formyltetrahydrofolate</name>
        <dbReference type="ChEBI" id="CHEBI:195366"/>
    </ligand>
</feature>
<reference evidence="6" key="2">
    <citation type="journal article" date="2021" name="PeerJ">
        <title>Extensive microbial diversity within the chicken gut microbiome revealed by metagenomics and culture.</title>
        <authorList>
            <person name="Gilroy R."/>
            <person name="Ravi A."/>
            <person name="Getino M."/>
            <person name="Pursley I."/>
            <person name="Horton D.L."/>
            <person name="Alikhan N.F."/>
            <person name="Baker D."/>
            <person name="Gharbi K."/>
            <person name="Hall N."/>
            <person name="Watson M."/>
            <person name="Adriaenssens E.M."/>
            <person name="Foster-Nyarko E."/>
            <person name="Jarju S."/>
            <person name="Secka A."/>
            <person name="Antonio M."/>
            <person name="Oren A."/>
            <person name="Chaudhuri R.R."/>
            <person name="La Ragione R."/>
            <person name="Hildebrand F."/>
            <person name="Pallen M.J."/>
        </authorList>
    </citation>
    <scope>NUCLEOTIDE SEQUENCE</scope>
    <source>
        <strain evidence="6">10532</strain>
    </source>
</reference>
<comment type="catalytic activity">
    <reaction evidence="4">
        <text>N(1)-(5-phospho-beta-D-ribosyl)glycinamide + (6R)-10-formyltetrahydrofolate = N(2)-formyl-N(1)-(5-phospho-beta-D-ribosyl)glycinamide + (6S)-5,6,7,8-tetrahydrofolate + H(+)</text>
        <dbReference type="Rhea" id="RHEA:15053"/>
        <dbReference type="ChEBI" id="CHEBI:15378"/>
        <dbReference type="ChEBI" id="CHEBI:57453"/>
        <dbReference type="ChEBI" id="CHEBI:143788"/>
        <dbReference type="ChEBI" id="CHEBI:147286"/>
        <dbReference type="ChEBI" id="CHEBI:195366"/>
        <dbReference type="EC" id="2.1.2.2"/>
    </reaction>
</comment>
<dbReference type="SUPFAM" id="SSF53328">
    <property type="entry name" value="Formyltransferase"/>
    <property type="match status" value="1"/>
</dbReference>
<dbReference type="PANTHER" id="PTHR43369">
    <property type="entry name" value="PHOSPHORIBOSYLGLYCINAMIDE FORMYLTRANSFERASE"/>
    <property type="match status" value="1"/>
</dbReference>
<dbReference type="Gene3D" id="3.40.50.170">
    <property type="entry name" value="Formyl transferase, N-terminal domain"/>
    <property type="match status" value="1"/>
</dbReference>
<accession>A0A9D9N2U5</accession>
<proteinExistence type="inferred from homology"/>
<dbReference type="EC" id="2.1.2.2" evidence="4"/>
<dbReference type="Proteomes" id="UP000823638">
    <property type="component" value="Unassembled WGS sequence"/>
</dbReference>
<keyword evidence="3 4" id="KW-0658">Purine biosynthesis</keyword>
<dbReference type="Pfam" id="PF00551">
    <property type="entry name" value="Formyl_trans_N"/>
    <property type="match status" value="1"/>
</dbReference>
<sequence>MSDILSLKKTAAAVLVSGNGTNLQALIDNQQKNSDCPYKINVVISDNPGAFALTRAEKAGIKTYVLEKGNLKGQSLRDYRTRQIMEILRKEKTDIVVLAGFLTILSESLINEFPERIINIHPALLPDFGGPGMYGHHVHEAVLASGKKESGCTVHIVDKGCDTGRVILQRKVPVMAGDTPDSLADRIHKEEYIAIVQGTELLAKGFNKV</sequence>
<evidence type="ECO:0000313" key="7">
    <source>
        <dbReference type="Proteomes" id="UP000823638"/>
    </source>
</evidence>
<dbReference type="AlphaFoldDB" id="A0A9D9N2U5"/>
<dbReference type="GO" id="GO:0006189">
    <property type="term" value="P:'de novo' IMP biosynthetic process"/>
    <property type="evidence" value="ECO:0007669"/>
    <property type="project" value="UniProtKB-UniRule"/>
</dbReference>
<name>A0A9D9N2U5_9SPIR</name>
<comment type="similarity">
    <text evidence="4">Belongs to the GART family.</text>
</comment>
<comment type="caution">
    <text evidence="4">Lacks conserved residue(s) required for the propagation of feature annotation.</text>
</comment>
<dbReference type="PANTHER" id="PTHR43369:SF2">
    <property type="entry name" value="PHOSPHORIBOSYLGLYCINAMIDE FORMYLTRANSFERASE"/>
    <property type="match status" value="1"/>
</dbReference>
<dbReference type="HAMAP" id="MF_01930">
    <property type="entry name" value="PurN"/>
    <property type="match status" value="1"/>
</dbReference>
<evidence type="ECO:0000256" key="2">
    <source>
        <dbReference type="ARBA" id="ARBA00022679"/>
    </source>
</evidence>
<dbReference type="GO" id="GO:0005737">
    <property type="term" value="C:cytoplasm"/>
    <property type="evidence" value="ECO:0007669"/>
    <property type="project" value="TreeGrafter"/>
</dbReference>
<evidence type="ECO:0000259" key="5">
    <source>
        <dbReference type="Pfam" id="PF00551"/>
    </source>
</evidence>
<gene>
    <name evidence="4" type="primary">purN</name>
    <name evidence="6" type="ORF">IAA81_07825</name>
</gene>
<comment type="caution">
    <text evidence="6">The sequence shown here is derived from an EMBL/GenBank/DDBJ whole genome shotgun (WGS) entry which is preliminary data.</text>
</comment>
<reference evidence="6" key="1">
    <citation type="submission" date="2020-10" db="EMBL/GenBank/DDBJ databases">
        <authorList>
            <person name="Gilroy R."/>
        </authorList>
    </citation>
    <scope>NUCLEOTIDE SEQUENCE</scope>
    <source>
        <strain evidence="6">10532</strain>
    </source>
</reference>
<evidence type="ECO:0000313" key="6">
    <source>
        <dbReference type="EMBL" id="MBO8458120.1"/>
    </source>
</evidence>
<comment type="function">
    <text evidence="4">Catalyzes the transfer of a formyl group from 10-formyltetrahydrofolate to 5-phospho-ribosyl-glycinamide (GAR), producing 5-phospho-ribosyl-N-formylglycinamide (FGAR) and tetrahydrofolate.</text>
</comment>
<dbReference type="GO" id="GO:0004644">
    <property type="term" value="F:phosphoribosylglycinamide formyltransferase activity"/>
    <property type="evidence" value="ECO:0007669"/>
    <property type="project" value="UniProtKB-UniRule"/>
</dbReference>
<evidence type="ECO:0000256" key="1">
    <source>
        <dbReference type="ARBA" id="ARBA00005054"/>
    </source>
</evidence>
<feature type="site" description="Raises pKa of active site His" evidence="4">
    <location>
        <position position="162"/>
    </location>
</feature>
<dbReference type="CDD" id="cd08645">
    <property type="entry name" value="FMT_core_GART"/>
    <property type="match status" value="1"/>
</dbReference>
<dbReference type="InterPro" id="IPR036477">
    <property type="entry name" value="Formyl_transf_N_sf"/>
</dbReference>
<protein>
    <recommendedName>
        <fullName evidence="4">Phosphoribosylglycinamide formyltransferase</fullName>
        <ecNumber evidence="4">2.1.2.2</ecNumber>
    </recommendedName>
    <alternativeName>
        <fullName evidence="4">5'-phosphoribosylglycinamide transformylase</fullName>
    </alternativeName>
    <alternativeName>
        <fullName evidence="4">GAR transformylase</fullName>
        <shortName evidence="4">GART</shortName>
    </alternativeName>
</protein>
<organism evidence="6 7">
    <name type="scientific">Candidatus Gallitreponema excrementavium</name>
    <dbReference type="NCBI Taxonomy" id="2840840"/>
    <lineage>
        <taxon>Bacteria</taxon>
        <taxon>Pseudomonadati</taxon>
        <taxon>Spirochaetota</taxon>
        <taxon>Spirochaetia</taxon>
        <taxon>Spirochaetales</taxon>
        <taxon>Candidatus Gallitreponema</taxon>
    </lineage>
</organism>
<dbReference type="InterPro" id="IPR002376">
    <property type="entry name" value="Formyl_transf_N"/>
</dbReference>
<dbReference type="EMBL" id="JADIMM010000089">
    <property type="protein sequence ID" value="MBO8458120.1"/>
    <property type="molecule type" value="Genomic_DNA"/>
</dbReference>
<feature type="domain" description="Formyl transferase N-terminal" evidence="5">
    <location>
        <begin position="13"/>
        <end position="197"/>
    </location>
</feature>
<feature type="binding site" evidence="4">
    <location>
        <position position="119"/>
    </location>
    <ligand>
        <name>(6R)-10-formyltetrahydrofolate</name>
        <dbReference type="ChEBI" id="CHEBI:195366"/>
    </ligand>
</feature>
<evidence type="ECO:0000256" key="4">
    <source>
        <dbReference type="HAMAP-Rule" id="MF_01930"/>
    </source>
</evidence>
<keyword evidence="2 4" id="KW-0808">Transferase</keyword>
<dbReference type="InterPro" id="IPR004607">
    <property type="entry name" value="GART"/>
</dbReference>
<evidence type="ECO:0000256" key="3">
    <source>
        <dbReference type="ARBA" id="ARBA00022755"/>
    </source>
</evidence>
<feature type="binding site" evidence="4">
    <location>
        <begin position="20"/>
        <end position="22"/>
    </location>
    <ligand>
        <name>N(1)-(5-phospho-beta-D-ribosyl)glycinamide</name>
        <dbReference type="ChEBI" id="CHEBI:143788"/>
    </ligand>
</feature>
<feature type="active site" description="Proton donor" evidence="4">
    <location>
        <position position="121"/>
    </location>
</feature>
<comment type="pathway">
    <text evidence="1 4">Purine metabolism; IMP biosynthesis via de novo pathway; N(2)-formyl-N(1)-(5-phospho-D-ribosyl)glycinamide from N(1)-(5-phospho-D-ribosyl)glycinamide (10-formyl THF route): step 1/1.</text>
</comment>
<dbReference type="NCBIfam" id="TIGR00639">
    <property type="entry name" value="PurN"/>
    <property type="match status" value="1"/>
</dbReference>